<keyword evidence="5" id="KW-1185">Reference proteome</keyword>
<dbReference type="PANTHER" id="PTHR48070:SF3">
    <property type="entry name" value="ESTERASE DBAE-RELATED"/>
    <property type="match status" value="1"/>
</dbReference>
<dbReference type="InterPro" id="IPR050593">
    <property type="entry name" value="LovG"/>
</dbReference>
<dbReference type="InterPro" id="IPR005645">
    <property type="entry name" value="FSH-like_dom"/>
</dbReference>
<name>A0A9P4LAQ8_9PLEO</name>
<dbReference type="PANTHER" id="PTHR48070">
    <property type="entry name" value="ESTERASE OVCA2"/>
    <property type="match status" value="1"/>
</dbReference>
<dbReference type="Proteomes" id="UP000800039">
    <property type="component" value="Unassembled WGS sequence"/>
</dbReference>
<dbReference type="GO" id="GO:0005634">
    <property type="term" value="C:nucleus"/>
    <property type="evidence" value="ECO:0007669"/>
    <property type="project" value="TreeGrafter"/>
</dbReference>
<feature type="domain" description="Serine hydrolase" evidence="3">
    <location>
        <begin position="14"/>
        <end position="226"/>
    </location>
</feature>
<comment type="similarity">
    <text evidence="1">Belongs to the LovG family.</text>
</comment>
<evidence type="ECO:0000313" key="5">
    <source>
        <dbReference type="Proteomes" id="UP000800039"/>
    </source>
</evidence>
<dbReference type="Gene3D" id="3.40.50.1820">
    <property type="entry name" value="alpha/beta hydrolase"/>
    <property type="match status" value="1"/>
</dbReference>
<evidence type="ECO:0000256" key="1">
    <source>
        <dbReference type="ARBA" id="ARBA00005863"/>
    </source>
</evidence>
<evidence type="ECO:0000256" key="2">
    <source>
        <dbReference type="ARBA" id="ARBA00022801"/>
    </source>
</evidence>
<organism evidence="4 5">
    <name type="scientific">Cucurbitaria berberidis CBS 394.84</name>
    <dbReference type="NCBI Taxonomy" id="1168544"/>
    <lineage>
        <taxon>Eukaryota</taxon>
        <taxon>Fungi</taxon>
        <taxon>Dikarya</taxon>
        <taxon>Ascomycota</taxon>
        <taxon>Pezizomycotina</taxon>
        <taxon>Dothideomycetes</taxon>
        <taxon>Pleosporomycetidae</taxon>
        <taxon>Pleosporales</taxon>
        <taxon>Pleosporineae</taxon>
        <taxon>Cucurbitariaceae</taxon>
        <taxon>Cucurbitaria</taxon>
    </lineage>
</organism>
<dbReference type="GO" id="GO:0044550">
    <property type="term" value="P:secondary metabolite biosynthetic process"/>
    <property type="evidence" value="ECO:0007669"/>
    <property type="project" value="TreeGrafter"/>
</dbReference>
<reference evidence="4" key="1">
    <citation type="submission" date="2020-01" db="EMBL/GenBank/DDBJ databases">
        <authorList>
            <consortium name="DOE Joint Genome Institute"/>
            <person name="Haridas S."/>
            <person name="Albert R."/>
            <person name="Binder M."/>
            <person name="Bloem J."/>
            <person name="Labutti K."/>
            <person name="Salamov A."/>
            <person name="Andreopoulos B."/>
            <person name="Baker S.E."/>
            <person name="Barry K."/>
            <person name="Bills G."/>
            <person name="Bluhm B.H."/>
            <person name="Cannon C."/>
            <person name="Castanera R."/>
            <person name="Culley D.E."/>
            <person name="Daum C."/>
            <person name="Ezra D."/>
            <person name="Gonzalez J.B."/>
            <person name="Henrissat B."/>
            <person name="Kuo A."/>
            <person name="Liang C."/>
            <person name="Lipzen A."/>
            <person name="Lutzoni F."/>
            <person name="Magnuson J."/>
            <person name="Mondo S."/>
            <person name="Nolan M."/>
            <person name="Ohm R."/>
            <person name="Pangilinan J."/>
            <person name="Park H.-J."/>
            <person name="Ramirez L."/>
            <person name="Alfaro M."/>
            <person name="Sun H."/>
            <person name="Tritt A."/>
            <person name="Yoshinaga Y."/>
            <person name="Zwiers L.-H."/>
            <person name="Turgeon B.G."/>
            <person name="Goodwin S.B."/>
            <person name="Spatafora J.W."/>
            <person name="Crous P.W."/>
            <person name="Grigoriev I.V."/>
        </authorList>
    </citation>
    <scope>NUCLEOTIDE SEQUENCE</scope>
    <source>
        <strain evidence="4">CBS 394.84</strain>
    </source>
</reference>
<dbReference type="InterPro" id="IPR029058">
    <property type="entry name" value="AB_hydrolase_fold"/>
</dbReference>
<dbReference type="EMBL" id="ML976615">
    <property type="protein sequence ID" value="KAF1848285.1"/>
    <property type="molecule type" value="Genomic_DNA"/>
</dbReference>
<dbReference type="GeneID" id="63854956"/>
<sequence>MPTHVTSSPSKPPSKAILCLHGTGCSADIFRVQVSKLRFHLRNDFQFIFVNGPLPAAPGPGVLPLFSHLSAFYGWFGAKGDSVEHSLVDITYAVRSAVDDWKSMQQDPDAEIMAIMGFSEGALAATMMLWQQQHGLVPWLPKLRFAVLICCFFPDEAALYLKADAAARGALEEERALLKTPTLHVHGSKDFCLQRARKLIKYHYEAKDTATVMCEMGHVCPVRKEDCVNVANGVLKLARETAVIR</sequence>
<dbReference type="AlphaFoldDB" id="A0A9P4LAQ8"/>
<gene>
    <name evidence="4" type="ORF">K460DRAFT_414862</name>
</gene>
<proteinExistence type="inferred from homology"/>
<dbReference type="RefSeq" id="XP_040790848.1">
    <property type="nucleotide sequence ID" value="XM_040937706.1"/>
</dbReference>
<protein>
    <submittedName>
        <fullName evidence="4">DUF341 domain protein</fullName>
    </submittedName>
</protein>
<evidence type="ECO:0000259" key="3">
    <source>
        <dbReference type="Pfam" id="PF03959"/>
    </source>
</evidence>
<accession>A0A9P4LAQ8</accession>
<keyword evidence="2" id="KW-0378">Hydrolase</keyword>
<dbReference type="GO" id="GO:0005737">
    <property type="term" value="C:cytoplasm"/>
    <property type="evidence" value="ECO:0007669"/>
    <property type="project" value="TreeGrafter"/>
</dbReference>
<evidence type="ECO:0000313" key="4">
    <source>
        <dbReference type="EMBL" id="KAF1848285.1"/>
    </source>
</evidence>
<dbReference type="GO" id="GO:0016787">
    <property type="term" value="F:hydrolase activity"/>
    <property type="evidence" value="ECO:0007669"/>
    <property type="project" value="UniProtKB-KW"/>
</dbReference>
<comment type="caution">
    <text evidence="4">The sequence shown here is derived from an EMBL/GenBank/DDBJ whole genome shotgun (WGS) entry which is preliminary data.</text>
</comment>
<dbReference type="Pfam" id="PF03959">
    <property type="entry name" value="FSH1"/>
    <property type="match status" value="1"/>
</dbReference>
<dbReference type="OrthoDB" id="414698at2759"/>
<dbReference type="SUPFAM" id="SSF53474">
    <property type="entry name" value="alpha/beta-Hydrolases"/>
    <property type="match status" value="1"/>
</dbReference>